<dbReference type="FunFam" id="3.10.10.10:FF:000002">
    <property type="entry name" value="Retrovirus-related Pol polyprotein from transposon 17.6-like protein"/>
    <property type="match status" value="1"/>
</dbReference>
<organism evidence="12">
    <name type="scientific">Salix viminalis</name>
    <name type="common">Common osier</name>
    <name type="synonym">Basket willow</name>
    <dbReference type="NCBI Taxonomy" id="40686"/>
    <lineage>
        <taxon>Eukaryota</taxon>
        <taxon>Viridiplantae</taxon>
        <taxon>Streptophyta</taxon>
        <taxon>Embryophyta</taxon>
        <taxon>Tracheophyta</taxon>
        <taxon>Spermatophyta</taxon>
        <taxon>Magnoliopsida</taxon>
        <taxon>eudicotyledons</taxon>
        <taxon>Gunneridae</taxon>
        <taxon>Pentapetalae</taxon>
        <taxon>rosids</taxon>
        <taxon>fabids</taxon>
        <taxon>Malpighiales</taxon>
        <taxon>Salicaceae</taxon>
        <taxon>Saliceae</taxon>
        <taxon>Salix</taxon>
    </lineage>
</organism>
<keyword evidence="2" id="KW-0548">Nucleotidyltransferase</keyword>
<evidence type="ECO:0008006" key="13">
    <source>
        <dbReference type="Google" id="ProtNLM"/>
    </source>
</evidence>
<feature type="region of interest" description="Disordered" evidence="7">
    <location>
        <begin position="93"/>
        <end position="134"/>
    </location>
</feature>
<feature type="domain" description="Reverse transcriptase RNase H-like" evidence="10">
    <location>
        <begin position="769"/>
        <end position="863"/>
    </location>
</feature>
<evidence type="ECO:0000259" key="10">
    <source>
        <dbReference type="Pfam" id="PF17917"/>
    </source>
</evidence>
<gene>
    <name evidence="12" type="ORF">SVIM_LOCUS158601</name>
</gene>
<feature type="compositionally biased region" description="Basic and acidic residues" evidence="7">
    <location>
        <begin position="12"/>
        <end position="34"/>
    </location>
</feature>
<dbReference type="Pfam" id="PF17917">
    <property type="entry name" value="RT_RNaseH"/>
    <property type="match status" value="1"/>
</dbReference>
<feature type="region of interest" description="Disordered" evidence="7">
    <location>
        <begin position="347"/>
        <end position="379"/>
    </location>
</feature>
<dbReference type="EMBL" id="CAADRP010000957">
    <property type="protein sequence ID" value="VFU33840.1"/>
    <property type="molecule type" value="Genomic_DNA"/>
</dbReference>
<dbReference type="CDD" id="cd09274">
    <property type="entry name" value="RNase_HI_RT_Ty3"/>
    <property type="match status" value="1"/>
</dbReference>
<evidence type="ECO:0000259" key="9">
    <source>
        <dbReference type="Pfam" id="PF03732"/>
    </source>
</evidence>
<dbReference type="Gene3D" id="3.10.10.10">
    <property type="entry name" value="HIV Type 1 Reverse Transcriptase, subunit A, domain 1"/>
    <property type="match status" value="1"/>
</dbReference>
<dbReference type="PANTHER" id="PTHR37984:SF5">
    <property type="entry name" value="PROTEIN NYNRIN-LIKE"/>
    <property type="match status" value="1"/>
</dbReference>
<dbReference type="Gene3D" id="1.10.340.70">
    <property type="match status" value="1"/>
</dbReference>
<feature type="compositionally biased region" description="Polar residues" evidence="7">
    <location>
        <begin position="1"/>
        <end position="10"/>
    </location>
</feature>
<feature type="domain" description="Integrase zinc-binding" evidence="11">
    <location>
        <begin position="963"/>
        <end position="1020"/>
    </location>
</feature>
<dbReference type="InterPro" id="IPR043502">
    <property type="entry name" value="DNA/RNA_pol_sf"/>
</dbReference>
<dbReference type="Pfam" id="PF03732">
    <property type="entry name" value="Retrotrans_gag"/>
    <property type="match status" value="1"/>
</dbReference>
<evidence type="ECO:0000256" key="6">
    <source>
        <dbReference type="ARBA" id="ARBA00022918"/>
    </source>
</evidence>
<evidence type="ECO:0000259" key="11">
    <source>
        <dbReference type="Pfam" id="PF17921"/>
    </source>
</evidence>
<dbReference type="CDD" id="cd01647">
    <property type="entry name" value="RT_LTR"/>
    <property type="match status" value="1"/>
</dbReference>
<sequence>MSQAVQSGLNHQPDRNNPEVEQERQSHERSREPNTRGPTFAKNHLVSELLVLILRIYDDYIALLNFRMESREPKCSRLAKRRSFGYYPEILQRGAGATEEDERPNETMEVPPVATEQQERSETHPSAIPSGVPPQCVDPGLLAQIVKAVMEGMAESTSSPMPSTTTDNVVPLVRLVKSMREMGCEPFLGEHDVEIARRWIRKVEKTMTQISIPEGLKVNCAAQLLSDRAMTWWETVQMRRAVETLVWSDFKTEFENQFYSRYHHKVKEQEFLALKQRDMSVLEYERRFHDLSLFAPHYVPTEEHMIEKLRDGLRQDLRQGLIALWFKTVRGLIEAAQALEACIGESHGGHQSISRKRDGDFYSSRPPFPKKGKSGEHDQYRKKGSLMFPSHQQSSGRFPPGDALCVDEKGIGGGISSQQSVTVNRLVRSSQSGANPSRGRLRTQNDRTPGRVFHLTQEEVRAASDVVAGPQLKDIAVVREFPDVFPEELPGLPPEREVEVSIDTFPGVPPISQQPYRMAPTELNELKTQLQELLDKGFIRPSNSPWGASVLLVRKKDGTHRLCIDYRQLNRITMKEQMKIKGADVTKTAFRTRYGHYEFLVLPFGLTNAPAFFMDLMNRVFQPCLDKFVVVFIDDILVYSKSFEEHEGHLRQILQTLREHPLYAKLSKYEFWLKRVTFLGHVISAEGVFVDPQKVEAVLKWERPTSVTEIRSFLGLAGYYRRFIEGFSLITQKNKKWVWSEECERSFQELKRRLTTAPVLTLPSGIEGFVVYSDASGKGLGCVLMQHGKVIAYASRQLKTHEVNYPVHDLELAAVVFALKIWRHYLLKSRTQIFTDHKSLKYLMSQKELNMQHRRWVELIKDYDCTIEYHPRKANVVADALRKERQLAELKMMGANLDINVGGGLVAQLLVQPTYREQILQAQFQDEVGSKIRRNVEAGVEMKFRVANDGSLMMGQRLYVPNDETIKRMVLQEAHESKFSIHPGSTKMYRDLKLFYWWPNMKREIAEYVSKCGICQQVKVEHQRPAGPLQPLQILEWKWEMITMDFVSGFPKGRKGNDAI</sequence>
<keyword evidence="1" id="KW-0808">Transferase</keyword>
<evidence type="ECO:0000256" key="1">
    <source>
        <dbReference type="ARBA" id="ARBA00022679"/>
    </source>
</evidence>
<reference evidence="12" key="1">
    <citation type="submission" date="2019-03" db="EMBL/GenBank/DDBJ databases">
        <authorList>
            <person name="Mank J."/>
            <person name="Almeida P."/>
        </authorList>
    </citation>
    <scope>NUCLEOTIDE SEQUENCE</scope>
    <source>
        <strain evidence="12">78183</strain>
    </source>
</reference>
<dbReference type="InterPro" id="IPR043128">
    <property type="entry name" value="Rev_trsase/Diguanyl_cyclase"/>
</dbReference>
<evidence type="ECO:0000256" key="2">
    <source>
        <dbReference type="ARBA" id="ARBA00022695"/>
    </source>
</evidence>
<evidence type="ECO:0000256" key="3">
    <source>
        <dbReference type="ARBA" id="ARBA00022722"/>
    </source>
</evidence>
<name>A0A6N2LEE9_SALVM</name>
<dbReference type="InterPro" id="IPR041588">
    <property type="entry name" value="Integrase_H2C2"/>
</dbReference>
<dbReference type="SUPFAM" id="SSF56672">
    <property type="entry name" value="DNA/RNA polymerases"/>
    <property type="match status" value="1"/>
</dbReference>
<dbReference type="PANTHER" id="PTHR37984">
    <property type="entry name" value="PROTEIN CBG26694"/>
    <property type="match status" value="1"/>
</dbReference>
<evidence type="ECO:0000256" key="7">
    <source>
        <dbReference type="SAM" id="MobiDB-lite"/>
    </source>
</evidence>
<proteinExistence type="predicted"/>
<dbReference type="GO" id="GO:0004519">
    <property type="term" value="F:endonuclease activity"/>
    <property type="evidence" value="ECO:0007669"/>
    <property type="project" value="UniProtKB-KW"/>
</dbReference>
<dbReference type="InterPro" id="IPR041373">
    <property type="entry name" value="RT_RNaseH"/>
</dbReference>
<evidence type="ECO:0000256" key="4">
    <source>
        <dbReference type="ARBA" id="ARBA00022759"/>
    </source>
</evidence>
<feature type="domain" description="Retrotransposon gag" evidence="9">
    <location>
        <begin position="221"/>
        <end position="315"/>
    </location>
</feature>
<feature type="region of interest" description="Disordered" evidence="7">
    <location>
        <begin position="428"/>
        <end position="447"/>
    </location>
</feature>
<feature type="region of interest" description="Disordered" evidence="7">
    <location>
        <begin position="1"/>
        <end position="39"/>
    </location>
</feature>
<dbReference type="InterPro" id="IPR005162">
    <property type="entry name" value="Retrotrans_gag_dom"/>
</dbReference>
<dbReference type="AlphaFoldDB" id="A0A6N2LEE9"/>
<keyword evidence="5" id="KW-0378">Hydrolase</keyword>
<accession>A0A6N2LEE9</accession>
<evidence type="ECO:0000313" key="12">
    <source>
        <dbReference type="EMBL" id="VFU33840.1"/>
    </source>
</evidence>
<evidence type="ECO:0000259" key="8">
    <source>
        <dbReference type="Pfam" id="PF00078"/>
    </source>
</evidence>
<dbReference type="FunFam" id="3.30.70.270:FF:000003">
    <property type="entry name" value="Transposon Ty3-G Gag-Pol polyprotein"/>
    <property type="match status" value="1"/>
</dbReference>
<dbReference type="Pfam" id="PF00078">
    <property type="entry name" value="RVT_1"/>
    <property type="match status" value="1"/>
</dbReference>
<evidence type="ECO:0000256" key="5">
    <source>
        <dbReference type="ARBA" id="ARBA00022801"/>
    </source>
</evidence>
<keyword evidence="6" id="KW-0695">RNA-directed DNA polymerase</keyword>
<dbReference type="GO" id="GO:0016787">
    <property type="term" value="F:hydrolase activity"/>
    <property type="evidence" value="ECO:0007669"/>
    <property type="project" value="UniProtKB-KW"/>
</dbReference>
<dbReference type="Gene3D" id="3.30.70.270">
    <property type="match status" value="1"/>
</dbReference>
<feature type="domain" description="Reverse transcriptase" evidence="8">
    <location>
        <begin position="580"/>
        <end position="683"/>
    </location>
</feature>
<dbReference type="GO" id="GO:0003964">
    <property type="term" value="F:RNA-directed DNA polymerase activity"/>
    <property type="evidence" value="ECO:0007669"/>
    <property type="project" value="UniProtKB-KW"/>
</dbReference>
<dbReference type="InterPro" id="IPR050951">
    <property type="entry name" value="Retrovirus_Pol_polyprotein"/>
</dbReference>
<keyword evidence="3" id="KW-0540">Nuclease</keyword>
<dbReference type="FunFam" id="3.30.70.270:FF:000020">
    <property type="entry name" value="Transposon Tf2-6 polyprotein-like Protein"/>
    <property type="match status" value="1"/>
</dbReference>
<dbReference type="Pfam" id="PF17921">
    <property type="entry name" value="Integrase_H2C2"/>
    <property type="match status" value="1"/>
</dbReference>
<keyword evidence="4" id="KW-0255">Endonuclease</keyword>
<dbReference type="InterPro" id="IPR000477">
    <property type="entry name" value="RT_dom"/>
</dbReference>
<protein>
    <recommendedName>
        <fullName evidence="13">Reverse transcriptase domain-containing protein</fullName>
    </recommendedName>
</protein>